<dbReference type="Proteomes" id="UP000675881">
    <property type="component" value="Chromosome 1"/>
</dbReference>
<name>A0A7R8CBP4_LEPSM</name>
<feature type="region of interest" description="Disordered" evidence="3">
    <location>
        <begin position="354"/>
        <end position="375"/>
    </location>
</feature>
<evidence type="ECO:0000259" key="4">
    <source>
        <dbReference type="SMART" id="SM01010"/>
    </source>
</evidence>
<feature type="compositionally biased region" description="Basic and acidic residues" evidence="3">
    <location>
        <begin position="354"/>
        <end position="366"/>
    </location>
</feature>
<dbReference type="PANTHER" id="PTHR10343">
    <property type="entry name" value="5'-AMP-ACTIVATED PROTEIN KINASE , BETA SUBUNIT"/>
    <property type="match status" value="1"/>
</dbReference>
<dbReference type="SUPFAM" id="SSF81296">
    <property type="entry name" value="E set domains"/>
    <property type="match status" value="1"/>
</dbReference>
<evidence type="ECO:0000313" key="6">
    <source>
        <dbReference type="Proteomes" id="UP000675881"/>
    </source>
</evidence>
<dbReference type="InterPro" id="IPR037256">
    <property type="entry name" value="ASC_dom_sf"/>
</dbReference>
<dbReference type="InterPro" id="IPR032640">
    <property type="entry name" value="AMPK1_CBM"/>
</dbReference>
<dbReference type="InterPro" id="IPR050827">
    <property type="entry name" value="CRP1_MDG1_kinase"/>
</dbReference>
<organism evidence="5 6">
    <name type="scientific">Lepeophtheirus salmonis</name>
    <name type="common">Salmon louse</name>
    <name type="synonym">Caligus salmonis</name>
    <dbReference type="NCBI Taxonomy" id="72036"/>
    <lineage>
        <taxon>Eukaryota</taxon>
        <taxon>Metazoa</taxon>
        <taxon>Ecdysozoa</taxon>
        <taxon>Arthropoda</taxon>
        <taxon>Crustacea</taxon>
        <taxon>Multicrustacea</taxon>
        <taxon>Hexanauplia</taxon>
        <taxon>Copepoda</taxon>
        <taxon>Siphonostomatoida</taxon>
        <taxon>Caligidae</taxon>
        <taxon>Lepeophtheirus</taxon>
    </lineage>
</organism>
<evidence type="ECO:0000313" key="5">
    <source>
        <dbReference type="EMBL" id="CAF2761272.1"/>
    </source>
</evidence>
<comment type="function">
    <text evidence="2">Non-catalytic subunit of AMP-activated protein kinase (AMPK), an energy sensor protein kinase that plays a key role in regulating cellular energy metabolism. In response to reduction of intracellular ATP levels, AMPK activates energy-producing pathways and inhibits energy-consuming processes: inhibits protein, carbohydrate and lipid biosynthesis, as well as cell growth and proliferation. AMPK acts via direct phosphorylation of metabolic enzymes, and by longer-term effects via phosphorylation of transcription regulators. Also acts as a regulator of cellular polarity by remodeling the actin cytoskeleton; probably by indirectly activating myosin. Beta non-catalytic subunit acts as a scaffold on which the AMPK complex assembles, via its C-terminus that bridges alpha (PRKAA1 or PRKAA2) and gamma subunits (PRKAG1, PRKAG2 or PRKAG3).</text>
</comment>
<dbReference type="Pfam" id="PF04739">
    <property type="entry name" value="AMPKBI"/>
    <property type="match status" value="1"/>
</dbReference>
<dbReference type="AlphaFoldDB" id="A0A7R8CBP4"/>
<dbReference type="GO" id="GO:0005634">
    <property type="term" value="C:nucleus"/>
    <property type="evidence" value="ECO:0007669"/>
    <property type="project" value="TreeGrafter"/>
</dbReference>
<evidence type="ECO:0000256" key="1">
    <source>
        <dbReference type="ARBA" id="ARBA00010926"/>
    </source>
</evidence>
<proteinExistence type="inferred from homology"/>
<dbReference type="OrthoDB" id="531008at2759"/>
<accession>A0A7R8CBP4</accession>
<protein>
    <submittedName>
        <fullName evidence="5">PRKAB</fullName>
    </submittedName>
</protein>
<dbReference type="InterPro" id="IPR013783">
    <property type="entry name" value="Ig-like_fold"/>
</dbReference>
<dbReference type="Pfam" id="PF16561">
    <property type="entry name" value="AMPK1_CBM"/>
    <property type="match status" value="1"/>
</dbReference>
<dbReference type="Gene3D" id="6.20.250.60">
    <property type="match status" value="1"/>
</dbReference>
<dbReference type="PANTHER" id="PTHR10343:SF92">
    <property type="entry name" value="5'-AMP-ACTIVATED PROTEIN KINASE SUBUNIT BETA-2"/>
    <property type="match status" value="1"/>
</dbReference>
<dbReference type="SUPFAM" id="SSF160219">
    <property type="entry name" value="AMPKBI-like"/>
    <property type="match status" value="1"/>
</dbReference>
<dbReference type="GO" id="GO:0031588">
    <property type="term" value="C:nucleotide-activated protein kinase complex"/>
    <property type="evidence" value="ECO:0007669"/>
    <property type="project" value="TreeGrafter"/>
</dbReference>
<dbReference type="InterPro" id="IPR006828">
    <property type="entry name" value="ASC_dom"/>
</dbReference>
<evidence type="ECO:0000256" key="3">
    <source>
        <dbReference type="SAM" id="MobiDB-lite"/>
    </source>
</evidence>
<reference evidence="5" key="1">
    <citation type="submission" date="2021-02" db="EMBL/GenBank/DDBJ databases">
        <authorList>
            <person name="Bekaert M."/>
        </authorList>
    </citation>
    <scope>NUCLEOTIDE SEQUENCE</scope>
    <source>
        <strain evidence="5">IoA-00</strain>
    </source>
</reference>
<evidence type="ECO:0000256" key="2">
    <source>
        <dbReference type="ARBA" id="ARBA00025180"/>
    </source>
</evidence>
<keyword evidence="6" id="KW-1185">Reference proteome</keyword>
<dbReference type="CDD" id="cd02859">
    <property type="entry name" value="E_set_AMPKbeta_like_N"/>
    <property type="match status" value="1"/>
</dbReference>
<dbReference type="InterPro" id="IPR014756">
    <property type="entry name" value="Ig_E-set"/>
</dbReference>
<gene>
    <name evidence="5" type="ORF">LSAA_749</name>
</gene>
<dbReference type="SMART" id="SM01010">
    <property type="entry name" value="AMPKBI"/>
    <property type="match status" value="1"/>
</dbReference>
<sequence>MHATSSSLYLDLKERLPNRLPLASYPANHVKKNIPQSLHPTVVINFPKDETDDSAQSYVASKSSHNFLGIHIPIRPRRHSEASASGINVSTSDLYHNLSTNINENKNKLLQVPGIYNRQRRKSVDNSVISTSGGNPISGGGGASIKFHKPSIESIFGKGRRSRRSSMVDQEPIQIKAPNTNAEAIEVPIRERYFETIDNSPKSDEVVEDPAWSKFLIPDMNTRKRRTRAVSMVEHNHNHGYSEDSNGNKIPTVFKYCVSPGKVVENVFLAGNMTNWSCVQMCRPKGEIDYYVIIGCQTGDAIFKFYVDGVWTYNREEQTVAQSDNYWNILKVQESDCDVFNALDCDSLLLKDNRKKQPNDDDRKESNAWGQEKPSQDVITSYKNKGPPGLPPHLLQVLLNRENPAGNADPVILHEPLQVSLNHLYAQSIRDNMLVLSTTHRYRKKMCYTCAIQAPMNYYFHYLNNPHTSTYNNYTFF</sequence>
<feature type="domain" description="Association with the SNF1 complex (ASC)" evidence="4">
    <location>
        <begin position="362"/>
        <end position="456"/>
    </location>
</feature>
<comment type="similarity">
    <text evidence="1">Belongs to the 5'-AMP-activated protein kinase beta subunit family.</text>
</comment>
<dbReference type="GO" id="GO:0007165">
    <property type="term" value="P:signal transduction"/>
    <property type="evidence" value="ECO:0007669"/>
    <property type="project" value="TreeGrafter"/>
</dbReference>
<dbReference type="Gene3D" id="2.60.40.10">
    <property type="entry name" value="Immunoglobulins"/>
    <property type="match status" value="1"/>
</dbReference>
<dbReference type="GO" id="GO:0019901">
    <property type="term" value="F:protein kinase binding"/>
    <property type="evidence" value="ECO:0007669"/>
    <property type="project" value="TreeGrafter"/>
</dbReference>
<dbReference type="EMBL" id="HG994580">
    <property type="protein sequence ID" value="CAF2761272.1"/>
    <property type="molecule type" value="Genomic_DNA"/>
</dbReference>
<dbReference type="GO" id="GO:0005737">
    <property type="term" value="C:cytoplasm"/>
    <property type="evidence" value="ECO:0007669"/>
    <property type="project" value="TreeGrafter"/>
</dbReference>